<dbReference type="InterPro" id="IPR027417">
    <property type="entry name" value="P-loop_NTPase"/>
</dbReference>
<evidence type="ECO:0000256" key="1">
    <source>
        <dbReference type="ARBA" id="ARBA00022448"/>
    </source>
</evidence>
<dbReference type="GO" id="GO:0005524">
    <property type="term" value="F:ATP binding"/>
    <property type="evidence" value="ECO:0007669"/>
    <property type="project" value="UniProtKB-KW"/>
</dbReference>
<evidence type="ECO:0000256" key="3">
    <source>
        <dbReference type="ARBA" id="ARBA00022840"/>
    </source>
</evidence>
<dbReference type="InterPro" id="IPR050166">
    <property type="entry name" value="ABC_transporter_ATP-bind"/>
</dbReference>
<feature type="domain" description="ABC transporter" evidence="4">
    <location>
        <begin position="6"/>
        <end position="238"/>
    </location>
</feature>
<dbReference type="PROSITE" id="PS50893">
    <property type="entry name" value="ABC_TRANSPORTER_2"/>
    <property type="match status" value="1"/>
</dbReference>
<dbReference type="KEGG" id="drm:Dred_3203"/>
<dbReference type="STRING" id="349161.Dred_3203"/>
<dbReference type="CDD" id="cd03293">
    <property type="entry name" value="ABC_NrtD_SsuB_transporters"/>
    <property type="match status" value="1"/>
</dbReference>
<gene>
    <name evidence="5" type="ordered locus">Dred_3203</name>
</gene>
<evidence type="ECO:0000313" key="6">
    <source>
        <dbReference type="Proteomes" id="UP000001556"/>
    </source>
</evidence>
<dbReference type="Gene3D" id="3.40.50.300">
    <property type="entry name" value="P-loop containing nucleotide triphosphate hydrolases"/>
    <property type="match status" value="1"/>
</dbReference>
<reference evidence="5 6" key="1">
    <citation type="submission" date="2007-03" db="EMBL/GenBank/DDBJ databases">
        <title>Complete sequence of Desulfotomaculum reducens MI-1.</title>
        <authorList>
            <consortium name="US DOE Joint Genome Institute"/>
            <person name="Copeland A."/>
            <person name="Lucas S."/>
            <person name="Lapidus A."/>
            <person name="Barry K."/>
            <person name="Detter J.C."/>
            <person name="Glavina del Rio T."/>
            <person name="Hammon N."/>
            <person name="Israni S."/>
            <person name="Dalin E."/>
            <person name="Tice H."/>
            <person name="Pitluck S."/>
            <person name="Sims D."/>
            <person name="Brettin T."/>
            <person name="Bruce D."/>
            <person name="Han C."/>
            <person name="Tapia R."/>
            <person name="Schmutz J."/>
            <person name="Larimer F."/>
            <person name="Land M."/>
            <person name="Hauser L."/>
            <person name="Kyrpides N."/>
            <person name="Kim E."/>
            <person name="Tebo B.M."/>
            <person name="Richardson P."/>
        </authorList>
    </citation>
    <scope>NUCLEOTIDE SEQUENCE [LARGE SCALE GENOMIC DNA]</scope>
    <source>
        <strain evidence="5 6">MI-1</strain>
    </source>
</reference>
<dbReference type="InterPro" id="IPR017871">
    <property type="entry name" value="ABC_transporter-like_CS"/>
</dbReference>
<dbReference type="PANTHER" id="PTHR42788">
    <property type="entry name" value="TAURINE IMPORT ATP-BINDING PROTEIN-RELATED"/>
    <property type="match status" value="1"/>
</dbReference>
<dbReference type="RefSeq" id="WP_011879493.1">
    <property type="nucleotide sequence ID" value="NC_009253.1"/>
</dbReference>
<dbReference type="GO" id="GO:0016887">
    <property type="term" value="F:ATP hydrolysis activity"/>
    <property type="evidence" value="ECO:0007669"/>
    <property type="project" value="InterPro"/>
</dbReference>
<dbReference type="SUPFAM" id="SSF52540">
    <property type="entry name" value="P-loop containing nucleoside triphosphate hydrolases"/>
    <property type="match status" value="1"/>
</dbReference>
<keyword evidence="1" id="KW-0813">Transport</keyword>
<name>A4J9F2_DESRM</name>
<dbReference type="SMART" id="SM00382">
    <property type="entry name" value="AAA"/>
    <property type="match status" value="1"/>
</dbReference>
<dbReference type="InterPro" id="IPR003439">
    <property type="entry name" value="ABC_transporter-like_ATP-bd"/>
</dbReference>
<dbReference type="Pfam" id="PF00005">
    <property type="entry name" value="ABC_tran"/>
    <property type="match status" value="1"/>
</dbReference>
<dbReference type="EMBL" id="CP000612">
    <property type="protein sequence ID" value="ABO51705.1"/>
    <property type="molecule type" value="Genomic_DNA"/>
</dbReference>
<dbReference type="OrthoDB" id="9801958at2"/>
<accession>A4J9F2</accession>
<dbReference type="InterPro" id="IPR003593">
    <property type="entry name" value="AAA+_ATPase"/>
</dbReference>
<dbReference type="Proteomes" id="UP000001556">
    <property type="component" value="Chromosome"/>
</dbReference>
<evidence type="ECO:0000313" key="5">
    <source>
        <dbReference type="EMBL" id="ABO51705.1"/>
    </source>
</evidence>
<organism evidence="5 6">
    <name type="scientific">Desulforamulus reducens (strain ATCC BAA-1160 / DSM 100696 / MI-1)</name>
    <name type="common">Desulfotomaculum reducens</name>
    <dbReference type="NCBI Taxonomy" id="349161"/>
    <lineage>
        <taxon>Bacteria</taxon>
        <taxon>Bacillati</taxon>
        <taxon>Bacillota</taxon>
        <taxon>Clostridia</taxon>
        <taxon>Eubacteriales</taxon>
        <taxon>Peptococcaceae</taxon>
        <taxon>Desulforamulus</taxon>
    </lineage>
</organism>
<sequence>MLDHGLFVKAVSKSFHQNNQPVVMALDRVSLAVAAGEFVSILGPSGCGKSTLLDMVAGLSNPDEGDILLGKQSIVGKRGYVSYMPQSDLLFPWRTVLDNVIIPLQLQRIGIAEARKEALDLLPVFGLEKFAHSYPDMLSGGMRQRAALLRTYLCKRDLLLLDEPFGKLDALTKIQMQQWLLDIWEQFKPSVLFVTHDIDEAILLSDRIYLLSPRPGRLQAEIMVQLPRPRNPRITTNSAFARIKEKVYRYLENGLFNWEENRLHDTKQNVNIFRG</sequence>
<proteinExistence type="predicted"/>
<dbReference type="PROSITE" id="PS00211">
    <property type="entry name" value="ABC_TRANSPORTER_1"/>
    <property type="match status" value="1"/>
</dbReference>
<dbReference type="PANTHER" id="PTHR42788:SF2">
    <property type="entry name" value="ABC TRANSPORTER ATP-BINDING PROTEIN"/>
    <property type="match status" value="1"/>
</dbReference>
<keyword evidence="3" id="KW-0067">ATP-binding</keyword>
<protein>
    <submittedName>
        <fullName evidence="5">ABC transporter related protein</fullName>
    </submittedName>
</protein>
<keyword evidence="6" id="KW-1185">Reference proteome</keyword>
<evidence type="ECO:0000259" key="4">
    <source>
        <dbReference type="PROSITE" id="PS50893"/>
    </source>
</evidence>
<evidence type="ECO:0000256" key="2">
    <source>
        <dbReference type="ARBA" id="ARBA00022741"/>
    </source>
</evidence>
<keyword evidence="2" id="KW-0547">Nucleotide-binding</keyword>
<dbReference type="eggNOG" id="COG1116">
    <property type="taxonomic scope" value="Bacteria"/>
</dbReference>
<dbReference type="AlphaFoldDB" id="A4J9F2"/>
<dbReference type="HOGENOM" id="CLU_000604_1_22_9"/>